<gene>
    <name evidence="2" type="ORF">HALOF300_03345</name>
</gene>
<comment type="caution">
    <text evidence="2">The sequence shown here is derived from an EMBL/GenBank/DDBJ whole genome shotgun (WGS) entry which is preliminary data.</text>
</comment>
<keyword evidence="3" id="KW-1185">Reference proteome</keyword>
<feature type="transmembrane region" description="Helical" evidence="1">
    <location>
        <begin position="191"/>
        <end position="209"/>
    </location>
</feature>
<dbReference type="EMBL" id="CACRYJ010000048">
    <property type="protein sequence ID" value="VZO38584.1"/>
    <property type="molecule type" value="Genomic_DNA"/>
</dbReference>
<dbReference type="Proteomes" id="UP000419743">
    <property type="component" value="Unassembled WGS sequence"/>
</dbReference>
<proteinExistence type="predicted"/>
<keyword evidence="1" id="KW-0472">Membrane</keyword>
<keyword evidence="1" id="KW-0812">Transmembrane</keyword>
<reference evidence="2 3" key="1">
    <citation type="submission" date="2019-11" db="EMBL/GenBank/DDBJ databases">
        <authorList>
            <person name="Criscuolo A."/>
        </authorList>
    </citation>
    <scope>NUCLEOTIDE SEQUENCE [LARGE SCALE GENOMIC DNA]</scope>
    <source>
        <strain evidence="2">CIP111667</strain>
    </source>
</reference>
<feature type="transmembrane region" description="Helical" evidence="1">
    <location>
        <begin position="146"/>
        <end position="171"/>
    </location>
</feature>
<keyword evidence="1" id="KW-1133">Transmembrane helix</keyword>
<protein>
    <submittedName>
        <fullName evidence="2">Uncharacterized protein</fullName>
    </submittedName>
</protein>
<evidence type="ECO:0000313" key="2">
    <source>
        <dbReference type="EMBL" id="VZO38584.1"/>
    </source>
</evidence>
<sequence length="231" mass="25433">MGVPGLATVTGVFSDWKRRRAARRVKPGDGHALQRFRWWQLLSRALFHLSLTAADGERETWSVDVRLWGDSNGEVRAELYRDGQHYARSKLPAAFSVPGGTVEVETSSYGLKRCHYVSDAGAVRQLRPDPASAEGRRARLERRRPGLSRTIGFASVVVLVVALALGIPQIVEEISQIPPVAANLGTFTSPIQLPTWLNVALVLATLVASTERALRLRYHWLLDGGLFDGEG</sequence>
<organism evidence="2 3">
    <name type="scientific">Occultella aeris</name>
    <dbReference type="NCBI Taxonomy" id="2761496"/>
    <lineage>
        <taxon>Bacteria</taxon>
        <taxon>Bacillati</taxon>
        <taxon>Actinomycetota</taxon>
        <taxon>Actinomycetes</taxon>
        <taxon>Micrococcales</taxon>
        <taxon>Ruaniaceae</taxon>
        <taxon>Occultella</taxon>
    </lineage>
</organism>
<name>A0A7M4DMH4_9MICO</name>
<evidence type="ECO:0000256" key="1">
    <source>
        <dbReference type="SAM" id="Phobius"/>
    </source>
</evidence>
<accession>A0A7M4DMH4</accession>
<evidence type="ECO:0000313" key="3">
    <source>
        <dbReference type="Proteomes" id="UP000419743"/>
    </source>
</evidence>
<dbReference type="AlphaFoldDB" id="A0A7M4DMH4"/>